<evidence type="ECO:0000256" key="3">
    <source>
        <dbReference type="ARBA" id="ARBA00023163"/>
    </source>
</evidence>
<evidence type="ECO:0000256" key="1">
    <source>
        <dbReference type="ARBA" id="ARBA00023015"/>
    </source>
</evidence>
<dbReference type="PANTHER" id="PTHR33204">
    <property type="entry name" value="TRANSCRIPTIONAL REGULATOR, MARR FAMILY"/>
    <property type="match status" value="1"/>
</dbReference>
<proteinExistence type="predicted"/>
<dbReference type="InterPro" id="IPR036388">
    <property type="entry name" value="WH-like_DNA-bd_sf"/>
</dbReference>
<evidence type="ECO:0000313" key="5">
    <source>
        <dbReference type="EMBL" id="MDT0329935.1"/>
    </source>
</evidence>
<evidence type="ECO:0000259" key="4">
    <source>
        <dbReference type="PROSITE" id="PS51118"/>
    </source>
</evidence>
<dbReference type="InterPro" id="IPR036390">
    <property type="entry name" value="WH_DNA-bd_sf"/>
</dbReference>
<dbReference type="Gene3D" id="1.10.10.10">
    <property type="entry name" value="Winged helix-like DNA-binding domain superfamily/Winged helix DNA-binding domain"/>
    <property type="match status" value="1"/>
</dbReference>
<dbReference type="PANTHER" id="PTHR33204:SF37">
    <property type="entry name" value="HTH-TYPE TRANSCRIPTIONAL REGULATOR YODB"/>
    <property type="match status" value="1"/>
</dbReference>
<dbReference type="EMBL" id="JAVREP010000010">
    <property type="protein sequence ID" value="MDT0329935.1"/>
    <property type="molecule type" value="Genomic_DNA"/>
</dbReference>
<dbReference type="Pfam" id="PF01638">
    <property type="entry name" value="HxlR"/>
    <property type="match status" value="1"/>
</dbReference>
<organism evidence="5 6">
    <name type="scientific">Nocardiopsis lambiniae</name>
    <dbReference type="NCBI Taxonomy" id="3075539"/>
    <lineage>
        <taxon>Bacteria</taxon>
        <taxon>Bacillati</taxon>
        <taxon>Actinomycetota</taxon>
        <taxon>Actinomycetes</taxon>
        <taxon>Streptosporangiales</taxon>
        <taxon>Nocardiopsidaceae</taxon>
        <taxon>Nocardiopsis</taxon>
    </lineage>
</organism>
<dbReference type="SUPFAM" id="SSF46785">
    <property type="entry name" value="Winged helix' DNA-binding domain"/>
    <property type="match status" value="1"/>
</dbReference>
<evidence type="ECO:0000256" key="2">
    <source>
        <dbReference type="ARBA" id="ARBA00023125"/>
    </source>
</evidence>
<reference evidence="6" key="1">
    <citation type="submission" date="2023-07" db="EMBL/GenBank/DDBJ databases">
        <title>30 novel species of actinomycetes from the DSMZ collection.</title>
        <authorList>
            <person name="Nouioui I."/>
        </authorList>
    </citation>
    <scope>NUCLEOTIDE SEQUENCE [LARGE SCALE GENOMIC DNA]</scope>
    <source>
        <strain evidence="6">DSM 44743</strain>
    </source>
</reference>
<feature type="domain" description="HTH hxlR-type" evidence="4">
    <location>
        <begin position="20"/>
        <end position="118"/>
    </location>
</feature>
<keyword evidence="3" id="KW-0804">Transcription</keyword>
<protein>
    <submittedName>
        <fullName evidence="5">Helix-turn-helix domain-containing protein</fullName>
    </submittedName>
</protein>
<comment type="caution">
    <text evidence="5">The sequence shown here is derived from an EMBL/GenBank/DDBJ whole genome shotgun (WGS) entry which is preliminary data.</text>
</comment>
<evidence type="ECO:0000313" key="6">
    <source>
        <dbReference type="Proteomes" id="UP001183390"/>
    </source>
</evidence>
<dbReference type="PROSITE" id="PS51118">
    <property type="entry name" value="HTH_HXLR"/>
    <property type="match status" value="1"/>
</dbReference>
<keyword evidence="2" id="KW-0238">DNA-binding</keyword>
<accession>A0ABU2MBI2</accession>
<name>A0ABU2MBI2_9ACTN</name>
<dbReference type="RefSeq" id="WP_311512539.1">
    <property type="nucleotide sequence ID" value="NZ_JAVREP010000010.1"/>
</dbReference>
<dbReference type="InterPro" id="IPR002577">
    <property type="entry name" value="HTH_HxlR"/>
</dbReference>
<sequence>MYTTPDLVERGGANAYLRGCASRSALDLLANKWVCLVVGALSPGPMRFGALRRRLDGITQKMLTRTLRDLERAGVVERTVYPTTPPQVEYALTPLGESLCGLMDSILGWAEEHMEEVEAARARYDERVSLPVDPLPRDAPARR</sequence>
<keyword evidence="1" id="KW-0805">Transcription regulation</keyword>
<gene>
    <name evidence="5" type="ORF">RM479_16105</name>
</gene>
<dbReference type="Proteomes" id="UP001183390">
    <property type="component" value="Unassembled WGS sequence"/>
</dbReference>
<keyword evidence="6" id="KW-1185">Reference proteome</keyword>